<evidence type="ECO:0000256" key="1">
    <source>
        <dbReference type="SAM" id="SignalP"/>
    </source>
</evidence>
<accession>A0A7R7YJ73</accession>
<evidence type="ECO:0000313" key="3">
    <source>
        <dbReference type="Proteomes" id="UP000596099"/>
    </source>
</evidence>
<sequence length="163" mass="16755">MSAVKTAKFLLLALALGVGVPALAQRTYLEAGTRADMSFSFAQQTAFSLVAVVDAGVRDLAGPFGVGGRFGIGVAQGGAAFELGLSGLFHFGKYGAGMSPLAGFGFRVFFGGGQTAFGLNGVAGIEYFVNRQVAFVARAEPTLWFAGGASFGLDLRAGLRVYP</sequence>
<feature type="chain" id="PRO_5032927333" description="Outer membrane protein beta-barrel domain-containing protein" evidence="1">
    <location>
        <begin position="25"/>
        <end position="163"/>
    </location>
</feature>
<evidence type="ECO:0000313" key="2">
    <source>
        <dbReference type="EMBL" id="BCP67058.1"/>
    </source>
</evidence>
<gene>
    <name evidence="2" type="ORF">TthHB5018_19920</name>
</gene>
<reference evidence="3" key="1">
    <citation type="submission" date="2021-01" db="EMBL/GenBank/DDBJ databases">
        <title>Complete Genome Sequence of Thermus thermophilus Strain HB5018, Isolated from Mine Onsen Hot Spring.</title>
        <authorList>
            <person name="Miyazaki K."/>
            <person name="Moriya T."/>
            <person name="Nemoto N."/>
            <person name="Oshima T."/>
            <person name="Yura K."/>
            <person name="Bessho Y."/>
        </authorList>
    </citation>
    <scope>NUCLEOTIDE SEQUENCE [LARGE SCALE GENOMIC DNA]</scope>
    <source>
        <strain evidence="3">HB5018</strain>
    </source>
</reference>
<dbReference type="EMBL" id="AP024270">
    <property type="protein sequence ID" value="BCP67058.1"/>
    <property type="molecule type" value="Genomic_DNA"/>
</dbReference>
<keyword evidence="1" id="KW-0732">Signal</keyword>
<proteinExistence type="predicted"/>
<dbReference type="AlphaFoldDB" id="A0A7R7YJ73"/>
<protein>
    <recommendedName>
        <fullName evidence="4">Outer membrane protein beta-barrel domain-containing protein</fullName>
    </recommendedName>
</protein>
<organism evidence="2 3">
    <name type="scientific">Thermus thermophilus</name>
    <dbReference type="NCBI Taxonomy" id="274"/>
    <lineage>
        <taxon>Bacteria</taxon>
        <taxon>Thermotogati</taxon>
        <taxon>Deinococcota</taxon>
        <taxon>Deinococci</taxon>
        <taxon>Thermales</taxon>
        <taxon>Thermaceae</taxon>
        <taxon>Thermus</taxon>
    </lineage>
</organism>
<feature type="signal peptide" evidence="1">
    <location>
        <begin position="1"/>
        <end position="24"/>
    </location>
</feature>
<name>A0A7R7YJ73_THETH</name>
<evidence type="ECO:0008006" key="4">
    <source>
        <dbReference type="Google" id="ProtNLM"/>
    </source>
</evidence>
<dbReference type="Proteomes" id="UP000596099">
    <property type="component" value="Chromosome"/>
</dbReference>